<evidence type="ECO:0000256" key="1">
    <source>
        <dbReference type="SAM" id="MobiDB-lite"/>
    </source>
</evidence>
<feature type="non-terminal residue" evidence="2">
    <location>
        <position position="1"/>
    </location>
</feature>
<evidence type="ECO:0000313" key="2">
    <source>
        <dbReference type="EMBL" id="RRT72914.1"/>
    </source>
</evidence>
<dbReference type="Proteomes" id="UP000287651">
    <property type="component" value="Unassembled WGS sequence"/>
</dbReference>
<comment type="caution">
    <text evidence="2">The sequence shown here is derived from an EMBL/GenBank/DDBJ whole genome shotgun (WGS) entry which is preliminary data.</text>
</comment>
<feature type="region of interest" description="Disordered" evidence="1">
    <location>
        <begin position="42"/>
        <end position="134"/>
    </location>
</feature>
<protein>
    <submittedName>
        <fullName evidence="2">Uncharacterized protein</fullName>
    </submittedName>
</protein>
<sequence length="156" mass="17156">YVEPVNRRHSLRAFWSFNEHTRRPWHILDPARGTVTEVLLIPDSHPRRPPRDSPHTFLPPFQRRRFMSIYPTDAQSSAISHPARSSPDPRLHHGSPLDPRLPLDARAESLPSGGLPPAGSAPASTSGPHVLAPADTSGEFLLDLMSLTPGDVNSGF</sequence>
<evidence type="ECO:0000313" key="3">
    <source>
        <dbReference type="Proteomes" id="UP000287651"/>
    </source>
</evidence>
<name>A0A427A9L5_ENSVE</name>
<organism evidence="2 3">
    <name type="scientific">Ensete ventricosum</name>
    <name type="common">Abyssinian banana</name>
    <name type="synonym">Musa ensete</name>
    <dbReference type="NCBI Taxonomy" id="4639"/>
    <lineage>
        <taxon>Eukaryota</taxon>
        <taxon>Viridiplantae</taxon>
        <taxon>Streptophyta</taxon>
        <taxon>Embryophyta</taxon>
        <taxon>Tracheophyta</taxon>
        <taxon>Spermatophyta</taxon>
        <taxon>Magnoliopsida</taxon>
        <taxon>Liliopsida</taxon>
        <taxon>Zingiberales</taxon>
        <taxon>Musaceae</taxon>
        <taxon>Ensete</taxon>
    </lineage>
</organism>
<reference evidence="2 3" key="1">
    <citation type="journal article" date="2014" name="Agronomy (Basel)">
        <title>A Draft Genome Sequence for Ensete ventricosum, the Drought-Tolerant Tree Against Hunger.</title>
        <authorList>
            <person name="Harrison J."/>
            <person name="Moore K.A."/>
            <person name="Paszkiewicz K."/>
            <person name="Jones T."/>
            <person name="Grant M."/>
            <person name="Ambacheew D."/>
            <person name="Muzemil S."/>
            <person name="Studholme D.J."/>
        </authorList>
    </citation>
    <scope>NUCLEOTIDE SEQUENCE [LARGE SCALE GENOMIC DNA]</scope>
</reference>
<dbReference type="AlphaFoldDB" id="A0A427A9L5"/>
<proteinExistence type="predicted"/>
<dbReference type="EMBL" id="AMZH03003253">
    <property type="protein sequence ID" value="RRT72914.1"/>
    <property type="molecule type" value="Genomic_DNA"/>
</dbReference>
<feature type="compositionally biased region" description="Basic and acidic residues" evidence="1">
    <location>
        <begin position="44"/>
        <end position="54"/>
    </location>
</feature>
<gene>
    <name evidence="2" type="ORF">B296_00011654</name>
</gene>
<feature type="compositionally biased region" description="Low complexity" evidence="1">
    <location>
        <begin position="109"/>
        <end position="128"/>
    </location>
</feature>
<accession>A0A427A9L5</accession>